<evidence type="ECO:0000256" key="4">
    <source>
        <dbReference type="SAM" id="Coils"/>
    </source>
</evidence>
<keyword evidence="4" id="KW-0175">Coiled coil</keyword>
<proteinExistence type="inferred from homology"/>
<keyword evidence="2" id="KW-0328">Glycosyltransferase</keyword>
<feature type="coiled-coil region" evidence="4">
    <location>
        <begin position="299"/>
        <end position="326"/>
    </location>
</feature>
<dbReference type="OrthoDB" id="77357at2157"/>
<feature type="domain" description="Glycosyltransferase family 28 N-terminal" evidence="5">
    <location>
        <begin position="5"/>
        <end position="119"/>
    </location>
</feature>
<dbReference type="AlphaFoldDB" id="E3GWY2"/>
<keyword evidence="3" id="KW-0808">Transferase</keyword>
<dbReference type="Proteomes" id="UP000002315">
    <property type="component" value="Chromosome"/>
</dbReference>
<dbReference type="STRING" id="523846.Mfer_0067"/>
<protein>
    <recommendedName>
        <fullName evidence="5">Glycosyltransferase family 28 N-terminal domain-containing protein</fullName>
    </recommendedName>
</protein>
<dbReference type="HOGENOM" id="CLU_796003_0_0_2"/>
<dbReference type="SUPFAM" id="SSF53756">
    <property type="entry name" value="UDP-Glycosyltransferase/glycogen phosphorylase"/>
    <property type="match status" value="1"/>
</dbReference>
<dbReference type="PANTHER" id="PTHR21015:SF22">
    <property type="entry name" value="GLYCOSYLTRANSFERASE"/>
    <property type="match status" value="1"/>
</dbReference>
<gene>
    <name evidence="6" type="ordered locus">Mfer_0067</name>
</gene>
<dbReference type="PANTHER" id="PTHR21015">
    <property type="entry name" value="UDP-N-ACETYLGLUCOSAMINE--N-ACETYLMURAMYL-(PENTAPEPTIDE) PYROPHOSPHORYL-UNDECAPRENOL N-ACETYLGLUCOSAMINE TRANSFERASE 1"/>
    <property type="match status" value="1"/>
</dbReference>
<evidence type="ECO:0000256" key="1">
    <source>
        <dbReference type="ARBA" id="ARBA00006962"/>
    </source>
</evidence>
<dbReference type="Gene3D" id="3.40.50.2000">
    <property type="entry name" value="Glycogen Phosphorylase B"/>
    <property type="match status" value="2"/>
</dbReference>
<evidence type="ECO:0000256" key="2">
    <source>
        <dbReference type="ARBA" id="ARBA00022676"/>
    </source>
</evidence>
<accession>E3GWY2</accession>
<dbReference type="InterPro" id="IPR004276">
    <property type="entry name" value="GlycoTrans_28_N"/>
</dbReference>
<comment type="similarity">
    <text evidence="1">Belongs to the glycosyltransferase 28 family.</text>
</comment>
<dbReference type="KEGG" id="mfv:Mfer_0067"/>
<reference evidence="6 7" key="1">
    <citation type="journal article" date="2010" name="Stand. Genomic Sci.">
        <title>Complete genome sequence of Methanothermus fervidus type strain (V24S).</title>
        <authorList>
            <person name="Anderson I."/>
            <person name="Djao O.D."/>
            <person name="Misra M."/>
            <person name="Chertkov O."/>
            <person name="Nolan M."/>
            <person name="Lucas S."/>
            <person name="Lapidus A."/>
            <person name="Del Rio T.G."/>
            <person name="Tice H."/>
            <person name="Cheng J.F."/>
            <person name="Tapia R."/>
            <person name="Han C."/>
            <person name="Goodwin L."/>
            <person name="Pitluck S."/>
            <person name="Liolios K."/>
            <person name="Ivanova N."/>
            <person name="Mavromatis K."/>
            <person name="Mikhailova N."/>
            <person name="Pati A."/>
            <person name="Brambilla E."/>
            <person name="Chen A."/>
            <person name="Palaniappan K."/>
            <person name="Land M."/>
            <person name="Hauser L."/>
            <person name="Chang Y.J."/>
            <person name="Jeffries C.D."/>
            <person name="Sikorski J."/>
            <person name="Spring S."/>
            <person name="Rohde M."/>
            <person name="Eichinger K."/>
            <person name="Huber H."/>
            <person name="Wirth R."/>
            <person name="Goker M."/>
            <person name="Detter J.C."/>
            <person name="Woyke T."/>
            <person name="Bristow J."/>
            <person name="Eisen J.A."/>
            <person name="Markowitz V."/>
            <person name="Hugenholtz P."/>
            <person name="Klenk H.P."/>
            <person name="Kyrpides N.C."/>
        </authorList>
    </citation>
    <scope>NUCLEOTIDE SEQUENCE [LARGE SCALE GENOMIC DNA]</scope>
    <source>
        <strain evidence="7">ATCC 43054 / DSM 2088 / JCM 10308 / V24 S</strain>
    </source>
</reference>
<evidence type="ECO:0000259" key="5">
    <source>
        <dbReference type="Pfam" id="PF03033"/>
    </source>
</evidence>
<dbReference type="GO" id="GO:0005975">
    <property type="term" value="P:carbohydrate metabolic process"/>
    <property type="evidence" value="ECO:0007669"/>
    <property type="project" value="InterPro"/>
</dbReference>
<evidence type="ECO:0000256" key="3">
    <source>
        <dbReference type="ARBA" id="ARBA00022679"/>
    </source>
</evidence>
<dbReference type="Pfam" id="PF03033">
    <property type="entry name" value="Glyco_transf_28"/>
    <property type="match status" value="1"/>
</dbReference>
<sequence length="344" mass="37831">MKALITITGRGIGGDTVTALNIAKSLEKRGVKCEYALDHKAPGFLFRKMNIKWHKVTIPQAGGHAATKMRIIRAALLSIKGVAETWHLIKKINPDVVVGVIGGGAIIGCTAAKLARVPAVGILITPLDGMICTKLNPCIALPESNLYFEKRKNLYKSYSPIDPEIIKGSYERAIKRMPSGFKENKKTILFSSGSSLFEKMAIAAEKISKLLSDYNIVVTGHPLSNDILKHLNNTIYLGYVDWMKDLYKIVDLAILSDDGVMVHEAIACKIPTVALKGVKYGREHNMAKVFPDAVIESYVNEIEMKVEEALSKLDSMKKAASKYSKEILRAGDKIADIILNHVKK</sequence>
<evidence type="ECO:0000313" key="7">
    <source>
        <dbReference type="Proteomes" id="UP000002315"/>
    </source>
</evidence>
<dbReference type="EMBL" id="CP002278">
    <property type="protein sequence ID" value="ADP76871.1"/>
    <property type="molecule type" value="Genomic_DNA"/>
</dbReference>
<organism evidence="6 7">
    <name type="scientific">Methanothermus fervidus (strain ATCC 43054 / DSM 2088 / JCM 10308 / V24 S)</name>
    <dbReference type="NCBI Taxonomy" id="523846"/>
    <lineage>
        <taxon>Archaea</taxon>
        <taxon>Methanobacteriati</taxon>
        <taxon>Methanobacteriota</taxon>
        <taxon>Methanomada group</taxon>
        <taxon>Methanobacteria</taxon>
        <taxon>Methanobacteriales</taxon>
        <taxon>Methanothermaceae</taxon>
        <taxon>Methanothermus</taxon>
    </lineage>
</organism>
<keyword evidence="7" id="KW-1185">Reference proteome</keyword>
<name>E3GWY2_METFV</name>
<evidence type="ECO:0000313" key="6">
    <source>
        <dbReference type="EMBL" id="ADP76871.1"/>
    </source>
</evidence>
<dbReference type="GO" id="GO:0016758">
    <property type="term" value="F:hexosyltransferase activity"/>
    <property type="evidence" value="ECO:0007669"/>
    <property type="project" value="InterPro"/>
</dbReference>